<dbReference type="CDD" id="cd07809">
    <property type="entry name" value="ASKHA_NBD_FGGY_BaXK-like"/>
    <property type="match status" value="1"/>
</dbReference>
<keyword evidence="7 8" id="KW-0119">Carbohydrate metabolism</keyword>
<dbReference type="PANTHER" id="PTHR43095">
    <property type="entry name" value="SUGAR KINASE"/>
    <property type="match status" value="1"/>
</dbReference>
<dbReference type="EMBL" id="CP099547">
    <property type="protein sequence ID" value="USR79019.1"/>
    <property type="molecule type" value="Genomic_DNA"/>
</dbReference>
<evidence type="ECO:0000256" key="5">
    <source>
        <dbReference type="ARBA" id="ARBA00022777"/>
    </source>
</evidence>
<feature type="domain" description="Carbohydrate kinase FGGY C-terminal" evidence="10">
    <location>
        <begin position="258"/>
        <end position="438"/>
    </location>
</feature>
<dbReference type="InterPro" id="IPR000577">
    <property type="entry name" value="Carb_kinase_FGGY"/>
</dbReference>
<protein>
    <recommendedName>
        <fullName evidence="8">Xylulose kinase</fullName>
        <shortName evidence="8">Xylulokinase</shortName>
        <ecNumber evidence="8">2.7.1.17</ecNumber>
    </recommendedName>
</protein>
<accession>A0ABY5AIF4</accession>
<keyword evidence="6 8" id="KW-0067">ATP-binding</keyword>
<dbReference type="InterPro" id="IPR018483">
    <property type="entry name" value="Carb_kinase_FGGY_CS"/>
</dbReference>
<dbReference type="NCBIfam" id="TIGR01312">
    <property type="entry name" value="XylB"/>
    <property type="match status" value="1"/>
</dbReference>
<dbReference type="InterPro" id="IPR050406">
    <property type="entry name" value="FGGY_Carb_Kinase"/>
</dbReference>
<evidence type="ECO:0000256" key="4">
    <source>
        <dbReference type="ARBA" id="ARBA00022741"/>
    </source>
</evidence>
<keyword evidence="3 8" id="KW-0808">Transferase</keyword>
<comment type="similarity">
    <text evidence="1 8">Belongs to the FGGY kinase family.</text>
</comment>
<evidence type="ECO:0000313" key="12">
    <source>
        <dbReference type="Proteomes" id="UP001056109"/>
    </source>
</evidence>
<dbReference type="SUPFAM" id="SSF53067">
    <property type="entry name" value="Actin-like ATPase domain"/>
    <property type="match status" value="2"/>
</dbReference>
<evidence type="ECO:0000256" key="6">
    <source>
        <dbReference type="ARBA" id="ARBA00022840"/>
    </source>
</evidence>
<dbReference type="GO" id="GO:0004856">
    <property type="term" value="F:D-xylulokinase activity"/>
    <property type="evidence" value="ECO:0007669"/>
    <property type="project" value="UniProtKB-EC"/>
</dbReference>
<comment type="catalytic activity">
    <reaction evidence="8">
        <text>D-xylulose + ATP = D-xylulose 5-phosphate + ADP + H(+)</text>
        <dbReference type="Rhea" id="RHEA:10964"/>
        <dbReference type="ChEBI" id="CHEBI:15378"/>
        <dbReference type="ChEBI" id="CHEBI:17140"/>
        <dbReference type="ChEBI" id="CHEBI:30616"/>
        <dbReference type="ChEBI" id="CHEBI:57737"/>
        <dbReference type="ChEBI" id="CHEBI:456216"/>
        <dbReference type="EC" id="2.7.1.17"/>
    </reaction>
</comment>
<dbReference type="InterPro" id="IPR018484">
    <property type="entry name" value="FGGY_N"/>
</dbReference>
<keyword evidence="12" id="KW-1185">Reference proteome</keyword>
<evidence type="ECO:0000256" key="7">
    <source>
        <dbReference type="ARBA" id="ARBA00023277"/>
    </source>
</evidence>
<dbReference type="Proteomes" id="UP001056109">
    <property type="component" value="Chromosome"/>
</dbReference>
<dbReference type="EC" id="2.7.1.17" evidence="8"/>
<evidence type="ECO:0000256" key="3">
    <source>
        <dbReference type="ARBA" id="ARBA00022679"/>
    </source>
</evidence>
<evidence type="ECO:0000259" key="9">
    <source>
        <dbReference type="Pfam" id="PF00370"/>
    </source>
</evidence>
<evidence type="ECO:0000256" key="8">
    <source>
        <dbReference type="RuleBase" id="RU364073"/>
    </source>
</evidence>
<dbReference type="PROSITE" id="PS00933">
    <property type="entry name" value="FGGY_KINASES_1"/>
    <property type="match status" value="1"/>
</dbReference>
<evidence type="ECO:0000259" key="10">
    <source>
        <dbReference type="Pfam" id="PF02782"/>
    </source>
</evidence>
<evidence type="ECO:0000256" key="1">
    <source>
        <dbReference type="ARBA" id="ARBA00009156"/>
    </source>
</evidence>
<proteinExistence type="inferred from homology"/>
<dbReference type="InterPro" id="IPR006000">
    <property type="entry name" value="Xylulokinase"/>
</dbReference>
<dbReference type="PIRSF" id="PIRSF000538">
    <property type="entry name" value="GlpK"/>
    <property type="match status" value="1"/>
</dbReference>
<dbReference type="Pfam" id="PF00370">
    <property type="entry name" value="FGGY_N"/>
    <property type="match status" value="1"/>
</dbReference>
<sequence length="440" mass="46505">MNFPYVAGVDSSTQSCKVIVWDPKTQSIIRQGSAPHPQGTEVDPEAWWQAFLQASKEAGGLSDVAALAVGAQQHGMVTLDASGGVIRPALLWNDTRSASAAKQLIDELGKKRWIETTGSMPVASLTVTKLRWLADEEPEAVEKLAAVCLPHDYLSWRIMGSRDIADIFTDRSDASGTGYFDLHDGGYCRDLLAHALRVENDRVQSLVLPKVIAPFEAAATVRRDIPEIGLLAGTLLGPGCGDNAGAALGIGLGPREAALSIGTSGVVSVVSDHPVVDLEGGVNGFMDASGNWLSLVSTLNGARILSSTAELLGVDFADFDALALSVTDSLGLTMTPYFEGERTPNLPEAKACLTSMTLDNWKPQYLARAAVESLCLLMANALATITRCGIGVDRIYLIGGGAKSKAVREIIGEYMDVEVAVPKPAEYVALGAARQASVIL</sequence>
<dbReference type="RefSeq" id="WP_252672888.1">
    <property type="nucleotide sequence ID" value="NZ_CP099547.1"/>
</dbReference>
<keyword evidence="5 8" id="KW-0418">Kinase</keyword>
<gene>
    <name evidence="8 11" type="primary">xylB</name>
    <name evidence="11" type="ORF">NG665_06405</name>
</gene>
<keyword evidence="2 8" id="KW-0859">Xylose metabolism</keyword>
<name>A0ABY5AIF4_9ACTO</name>
<keyword evidence="4 8" id="KW-0547">Nucleotide-binding</keyword>
<dbReference type="InterPro" id="IPR043129">
    <property type="entry name" value="ATPase_NBD"/>
</dbReference>
<feature type="domain" description="Carbohydrate kinase FGGY N-terminal" evidence="9">
    <location>
        <begin position="5"/>
        <end position="249"/>
    </location>
</feature>
<evidence type="ECO:0000256" key="2">
    <source>
        <dbReference type="ARBA" id="ARBA00022629"/>
    </source>
</evidence>
<dbReference type="PANTHER" id="PTHR43095:SF5">
    <property type="entry name" value="XYLULOSE KINASE"/>
    <property type="match status" value="1"/>
</dbReference>
<reference evidence="11" key="1">
    <citation type="submission" date="2022-06" db="EMBL/GenBank/DDBJ databases">
        <title>Complete Genome Sequence of Arcanobacterium pinnipediorum strain DSM 28752 isolated from a harbour seal.</title>
        <authorList>
            <person name="Borowiak M."/>
            <person name="Kreitlow A."/>
            <person name="Alssahen M."/>
            <person name="Malorny B."/>
            <person name="Laemmler C."/>
            <person name="Prenger-Berninghoff E."/>
            <person name="Siebert U."/>
            <person name="Ploetz M."/>
            <person name="Abdulmawjood A."/>
        </authorList>
    </citation>
    <scope>NUCLEOTIDE SEQUENCE</scope>
    <source>
        <strain evidence="11">DSM 28752</strain>
    </source>
</reference>
<evidence type="ECO:0000313" key="11">
    <source>
        <dbReference type="EMBL" id="USR79019.1"/>
    </source>
</evidence>
<organism evidence="11 12">
    <name type="scientific">Arcanobacterium pinnipediorum</name>
    <dbReference type="NCBI Taxonomy" id="1503041"/>
    <lineage>
        <taxon>Bacteria</taxon>
        <taxon>Bacillati</taxon>
        <taxon>Actinomycetota</taxon>
        <taxon>Actinomycetes</taxon>
        <taxon>Actinomycetales</taxon>
        <taxon>Actinomycetaceae</taxon>
        <taxon>Arcanobacterium</taxon>
    </lineage>
</organism>
<dbReference type="Pfam" id="PF02782">
    <property type="entry name" value="FGGY_C"/>
    <property type="match status" value="1"/>
</dbReference>
<dbReference type="InterPro" id="IPR018485">
    <property type="entry name" value="FGGY_C"/>
</dbReference>
<dbReference type="Gene3D" id="3.30.420.40">
    <property type="match status" value="2"/>
</dbReference>